<accession>A0ABR2CE07</accession>
<proteinExistence type="inferred from homology"/>
<keyword evidence="6" id="KW-1185">Reference proteome</keyword>
<sequence>MVYLTTFVFINSSSFSISAFNFQASIPCLKMDREKYEDRRRIGSVRNAVNVYGDMILDGNSSLKKPHEGFPEKPSSRVKELHRARRGVNRYRESRRTVESANAMAESELFGSSPASMAGKSNFKAKRNALDVKSRSVESYQYEEVMRELELVKQDLSQLKLDMASVMEEKARAKKEFEDSSSRMKSNGASIEALEEQLEAAKEEHVLVELAEIEAQKEAGEIEAQRAKEAGEFSFWMEETKKRREDIIEEIDQSKELETKLGATLSDISLLQNELKQVKGLDSVVPRGDDDGLKQQDDSFHSIEKAEPSACLEAIKKELEAAKKELDSIRDEGFQYMSSMDIIRNELQHVKEETEKLKKTEEKVDSKVKSLNTKLVRAKSKLEAVTAAEEKAKSIETNLSLTLEQSRTEAEASKKEKMLITDDVATIKAEIQKTESEIDVTEERLQAAMQELETVKSSEALALEKLRSLIETTMQSRASASNHSTTITVSRFEYEYLTGHAVGAEEIADRKVAAAQAWIEALKASEREILMKTEKAHRELREMKVEEENDASLSAKENMDSPNVQLPLIRVRSMKSNSNSTPSRRAKLRNSASSAILESGSTSFTIKKKRKSMPKLTTFLNGKKVDKDE</sequence>
<evidence type="ECO:0000256" key="3">
    <source>
        <dbReference type="SAM" id="Coils"/>
    </source>
</evidence>
<feature type="coiled-coil region" evidence="3">
    <location>
        <begin position="142"/>
        <end position="257"/>
    </location>
</feature>
<evidence type="ECO:0000313" key="5">
    <source>
        <dbReference type="EMBL" id="KAK8517727.1"/>
    </source>
</evidence>
<feature type="compositionally biased region" description="Polar residues" evidence="4">
    <location>
        <begin position="574"/>
        <end position="583"/>
    </location>
</feature>
<gene>
    <name evidence="5" type="ORF">V6N12_016568</name>
</gene>
<evidence type="ECO:0000256" key="4">
    <source>
        <dbReference type="SAM" id="MobiDB-lite"/>
    </source>
</evidence>
<comment type="similarity">
    <text evidence="1">Belongs to the WEB family.</text>
</comment>
<feature type="coiled-coil region" evidence="3">
    <location>
        <begin position="312"/>
        <end position="388"/>
    </location>
</feature>
<dbReference type="Proteomes" id="UP001472677">
    <property type="component" value="Unassembled WGS sequence"/>
</dbReference>
<name>A0ABR2CE07_9ROSI</name>
<feature type="region of interest" description="Disordered" evidence="4">
    <location>
        <begin position="574"/>
        <end position="594"/>
    </location>
</feature>
<evidence type="ECO:0000256" key="1">
    <source>
        <dbReference type="ARBA" id="ARBA00005485"/>
    </source>
</evidence>
<dbReference type="EMBL" id="JBBPBM010000055">
    <property type="protein sequence ID" value="KAK8517727.1"/>
    <property type="molecule type" value="Genomic_DNA"/>
</dbReference>
<feature type="coiled-coil region" evidence="3">
    <location>
        <begin position="424"/>
        <end position="458"/>
    </location>
</feature>
<keyword evidence="2 3" id="KW-0175">Coiled coil</keyword>
<comment type="caution">
    <text evidence="5">The sequence shown here is derived from an EMBL/GenBank/DDBJ whole genome shotgun (WGS) entry which is preliminary data.</text>
</comment>
<reference evidence="5 6" key="1">
    <citation type="journal article" date="2024" name="G3 (Bethesda)">
        <title>Genome assembly of Hibiscus sabdariffa L. provides insights into metabolisms of medicinal natural products.</title>
        <authorList>
            <person name="Kim T."/>
        </authorList>
    </citation>
    <scope>NUCLEOTIDE SEQUENCE [LARGE SCALE GENOMIC DNA]</scope>
    <source>
        <strain evidence="5">TK-2024</strain>
        <tissue evidence="5">Old leaves</tissue>
    </source>
</reference>
<protein>
    <recommendedName>
        <fullName evidence="7">Protein PLASTID MOVEMENT IMPAIRED 2</fullName>
    </recommendedName>
</protein>
<dbReference type="PANTHER" id="PTHR32054:SF2">
    <property type="entry name" value="PROTEIN PLASTID MOVEMENT IMPAIRED 2"/>
    <property type="match status" value="1"/>
</dbReference>
<organism evidence="5 6">
    <name type="scientific">Hibiscus sabdariffa</name>
    <name type="common">roselle</name>
    <dbReference type="NCBI Taxonomy" id="183260"/>
    <lineage>
        <taxon>Eukaryota</taxon>
        <taxon>Viridiplantae</taxon>
        <taxon>Streptophyta</taxon>
        <taxon>Embryophyta</taxon>
        <taxon>Tracheophyta</taxon>
        <taxon>Spermatophyta</taxon>
        <taxon>Magnoliopsida</taxon>
        <taxon>eudicotyledons</taxon>
        <taxon>Gunneridae</taxon>
        <taxon>Pentapetalae</taxon>
        <taxon>rosids</taxon>
        <taxon>malvids</taxon>
        <taxon>Malvales</taxon>
        <taxon>Malvaceae</taxon>
        <taxon>Malvoideae</taxon>
        <taxon>Hibiscus</taxon>
    </lineage>
</organism>
<dbReference type="PANTHER" id="PTHR32054">
    <property type="entry name" value="HEAVY CHAIN, PUTATIVE, EXPRESSED-RELATED-RELATED"/>
    <property type="match status" value="1"/>
</dbReference>
<dbReference type="InterPro" id="IPR008545">
    <property type="entry name" value="Web"/>
</dbReference>
<dbReference type="Pfam" id="PF05701">
    <property type="entry name" value="WEMBL"/>
    <property type="match status" value="1"/>
</dbReference>
<evidence type="ECO:0000256" key="2">
    <source>
        <dbReference type="ARBA" id="ARBA00023054"/>
    </source>
</evidence>
<evidence type="ECO:0000313" key="6">
    <source>
        <dbReference type="Proteomes" id="UP001472677"/>
    </source>
</evidence>
<evidence type="ECO:0008006" key="7">
    <source>
        <dbReference type="Google" id="ProtNLM"/>
    </source>
</evidence>